<organism evidence="8 9">
    <name type="scientific">Amycolatopsis alba DSM 44262</name>
    <dbReference type="NCBI Taxonomy" id="1125972"/>
    <lineage>
        <taxon>Bacteria</taxon>
        <taxon>Bacillati</taxon>
        <taxon>Actinomycetota</taxon>
        <taxon>Actinomycetes</taxon>
        <taxon>Pseudonocardiales</taxon>
        <taxon>Pseudonocardiaceae</taxon>
        <taxon>Amycolatopsis</taxon>
    </lineage>
</organism>
<proteinExistence type="inferred from homology"/>
<dbReference type="Pfam" id="PF08659">
    <property type="entry name" value="KR"/>
    <property type="match status" value="1"/>
</dbReference>
<feature type="region of interest" description="Disordered" evidence="5">
    <location>
        <begin position="1378"/>
        <end position="1399"/>
    </location>
</feature>
<dbReference type="InterPro" id="IPR050091">
    <property type="entry name" value="PKS_NRPS_Biosynth_Enz"/>
</dbReference>
<evidence type="ECO:0000256" key="3">
    <source>
        <dbReference type="PROSITE-ProRule" id="PRU01363"/>
    </source>
</evidence>
<evidence type="ECO:0000259" key="6">
    <source>
        <dbReference type="PROSITE" id="PS52004"/>
    </source>
</evidence>
<dbReference type="InterPro" id="IPR014031">
    <property type="entry name" value="Ketoacyl_synth_C"/>
</dbReference>
<dbReference type="GO" id="GO:0006633">
    <property type="term" value="P:fatty acid biosynthetic process"/>
    <property type="evidence" value="ECO:0007669"/>
    <property type="project" value="TreeGrafter"/>
</dbReference>
<gene>
    <name evidence="8" type="ORF">CFP75_24200</name>
</gene>
<dbReference type="Proteomes" id="UP000215563">
    <property type="component" value="Unassembled WGS sequence"/>
</dbReference>
<dbReference type="OrthoDB" id="4490964at2"/>
<dbReference type="PROSITE" id="PS52004">
    <property type="entry name" value="KS3_2"/>
    <property type="match status" value="1"/>
</dbReference>
<accession>A0A229RLP1</accession>
<evidence type="ECO:0000313" key="9">
    <source>
        <dbReference type="Proteomes" id="UP000215563"/>
    </source>
</evidence>
<keyword evidence="4" id="KW-0808">Transferase</keyword>
<feature type="region of interest" description="N-terminal hotdog fold" evidence="3">
    <location>
        <begin position="1242"/>
        <end position="1365"/>
    </location>
</feature>
<dbReference type="EMBL" id="NMQU01000076">
    <property type="protein sequence ID" value="OXM47344.1"/>
    <property type="molecule type" value="Genomic_DNA"/>
</dbReference>
<comment type="similarity">
    <text evidence="4">Belongs to the thiolase-like superfamily. Beta-ketoacyl-ACP synthases family.</text>
</comment>
<sequence length="1532" mass="163448">MTTGARVDAAADVAVVGMGLKVPGADSPEEFWTLLDKGAELFVEAPAQRWHAPDFVHADPNATDKTYQDRAGYIVSAHPDHAEDYCRTWLRHSVRQALDGVTRTNSDRVDLWLGHTADNSLHQDEASVRSSALADGLGEVAEHFARARQAGRYLPHRIVRDAVRGLLPEHHTTHVLDTACSSSLYALDLGVRRLRSGDTDLALCGGMSLVTPTNVVLFSKNRGLSRGGVVRALDAGADGTLFADAAAVLVLKRLDRAVTDGDTVHGVISGIGLSADGRGTAIYAPSETAQRRAIESALADADIAADEVAFVVAHATGTPAGDSVELRALRESYRHPITVVSNKSLIGHTGWAAGAVSVVHLALALRHGQIPPQYRFDAPPLDLGTITVPTTPRAWPASADGPARTGAVCGFGFGGTNAHLILREHRPGRGPRRACLVAPATARDREPVVVAWSSRLPPAGAATFGDHYPQPPLTQLRLPATTVRRMDRTQIMLVECVNALPDGVRGVCAAQRARVGVVIGHCGPTRNAQLYRSRVHLDQVRRAVTAIAPRSGPALAAHQERVRGLVPHATEDSFPGEMANIIAARLSNYFDLRGLSLTVDTGEASLIDAFAIGTRYLAEGVLDVVLVGAANGNTLPAWEELLSHESEPVRPREGAFLFAVTARKTAEENGLPVLAVVEPPTVAVPDDGATRPCSTYCGAEGGPELVSFLSGRAGKEAALLVRRAPDRGEPARTLRLSRDGARATPAVRRYAYTLGVPVCPPQNGDSPRADAQSPLPDPCVVLTNNLDVLTGTTLPDGVRVVDVGAELPFDPHRIDQALSGPQAHHLRILVDPATSPLRVARLLEAVYLAARGRNAGSGSFVVVVLGGVDSRRRPHPRTGAFTGLAAGLATDTTVAPRVVVHEATRFDEARADLERELRAGGPAPVTFHVSGERLVGVLEDRPVVTGPIPLTRDSVVVCAGGARGIGALAVTALAEAVAPRIFLIGSTRLDPQRPALPGKLTFLRARTSGPDAVSPKNALAEYERLLREDEAASTLAALREYCGADRVTYLTCDLRDSAAVHDTIRHVLDVAPSIDLLLNVAGISRPASLDNKTLAEFKAVRDTKLAAHANLSSALRDNRPRLWCNFGSATALAPVPGEADYCAANGFLLTAALSQRHLGEFSIAWGWWADSGLAADPITRSRLAEHFTPITTDEGVRAFLADLADTRRPEVIAYLGDAEIEQGTRYGSFAAQTAPARTRPPASFYVDGTERPDSEVVVVSRVLDLDRDGYLDGHRIDRYATMPGLFQVELAAEAALRLVPGRVATVFEDLDLVSFLRVYSADRPRPVRVTARLRSHDRYQSTVDVQVAGDVVGPQGIVVADKVYATVVVTLHDRLPEAPLWSGPDDPGTPEAEASRSHDSGWTLTGVFASLADLRRTPRGHRARLRLAKTELERWFTDVTTPMVTLDALAQLGVLSRAAAPDGTIPVPRHVRRIELYGPAKDVDLARVAGGIDLHCVCDNDRFDRDESVAVAPGGRVVARVIGLTSVRPGEG</sequence>
<dbReference type="Pfam" id="PF00109">
    <property type="entry name" value="ketoacyl-synt"/>
    <property type="match status" value="3"/>
</dbReference>
<evidence type="ECO:0000256" key="1">
    <source>
        <dbReference type="ARBA" id="ARBA00022450"/>
    </source>
</evidence>
<evidence type="ECO:0000256" key="4">
    <source>
        <dbReference type="RuleBase" id="RU003694"/>
    </source>
</evidence>
<dbReference type="RefSeq" id="WP_020636087.1">
    <property type="nucleotide sequence ID" value="NZ_KB913032.1"/>
</dbReference>
<dbReference type="CDD" id="cd00833">
    <property type="entry name" value="PKS"/>
    <property type="match status" value="1"/>
</dbReference>
<reference evidence="8 9" key="1">
    <citation type="submission" date="2017-07" db="EMBL/GenBank/DDBJ databases">
        <title>Amycolatopsis alba DSM 44262 Genome sequencing and assembly.</title>
        <authorList>
            <person name="Kaur N."/>
            <person name="Mayilraj S."/>
        </authorList>
    </citation>
    <scope>NUCLEOTIDE SEQUENCE [LARGE SCALE GENOMIC DNA]</scope>
    <source>
        <strain evidence="8 9">DSM 44262</strain>
    </source>
</reference>
<keyword evidence="2" id="KW-0597">Phosphoprotein</keyword>
<evidence type="ECO:0000256" key="2">
    <source>
        <dbReference type="ARBA" id="ARBA00022553"/>
    </source>
</evidence>
<dbReference type="PROSITE" id="PS52019">
    <property type="entry name" value="PKS_MFAS_DH"/>
    <property type="match status" value="1"/>
</dbReference>
<feature type="active site" description="Proton acceptor; for dehydratase activity" evidence="3">
    <location>
        <position position="1274"/>
    </location>
</feature>
<dbReference type="SUPFAM" id="SSF51735">
    <property type="entry name" value="NAD(P)-binding Rossmann-fold domains"/>
    <property type="match status" value="1"/>
</dbReference>
<keyword evidence="9" id="KW-1185">Reference proteome</keyword>
<dbReference type="InterPro" id="IPR042104">
    <property type="entry name" value="PKS_dehydratase_sf"/>
</dbReference>
<dbReference type="SMART" id="SM00822">
    <property type="entry name" value="PKS_KR"/>
    <property type="match status" value="1"/>
</dbReference>
<dbReference type="Gene3D" id="3.40.50.720">
    <property type="entry name" value="NAD(P)-binding Rossmann-like Domain"/>
    <property type="match status" value="1"/>
</dbReference>
<name>A0A229RLP1_AMYAL</name>
<dbReference type="InterPro" id="IPR049900">
    <property type="entry name" value="PKS_mFAS_DH"/>
</dbReference>
<feature type="domain" description="Ketosynthase family 3 (KS3)" evidence="6">
    <location>
        <begin position="10"/>
        <end position="424"/>
    </location>
</feature>
<dbReference type="GO" id="GO:0004312">
    <property type="term" value="F:fatty acid synthase activity"/>
    <property type="evidence" value="ECO:0007669"/>
    <property type="project" value="TreeGrafter"/>
</dbReference>
<dbReference type="Pfam" id="PF02801">
    <property type="entry name" value="Ketoacyl-synt_C"/>
    <property type="match status" value="1"/>
</dbReference>
<dbReference type="PANTHER" id="PTHR43775">
    <property type="entry name" value="FATTY ACID SYNTHASE"/>
    <property type="match status" value="1"/>
</dbReference>
<comment type="caution">
    <text evidence="8">The sequence shown here is derived from an EMBL/GenBank/DDBJ whole genome shotgun (WGS) entry which is preliminary data.</text>
</comment>
<evidence type="ECO:0000256" key="5">
    <source>
        <dbReference type="SAM" id="MobiDB-lite"/>
    </source>
</evidence>
<protein>
    <submittedName>
        <fullName evidence="8">Uncharacterized protein</fullName>
    </submittedName>
</protein>
<feature type="domain" description="PKS/mFAS DH" evidence="7">
    <location>
        <begin position="1242"/>
        <end position="1532"/>
    </location>
</feature>
<dbReference type="InterPro" id="IPR036291">
    <property type="entry name" value="NAD(P)-bd_dom_sf"/>
</dbReference>
<feature type="active site" description="Proton donor; for dehydratase activity" evidence="3">
    <location>
        <position position="1447"/>
    </location>
</feature>
<dbReference type="PANTHER" id="PTHR43775:SF37">
    <property type="entry name" value="SI:DKEY-61P9.11"/>
    <property type="match status" value="1"/>
</dbReference>
<dbReference type="Gene3D" id="3.10.129.110">
    <property type="entry name" value="Polyketide synthase dehydratase"/>
    <property type="match status" value="1"/>
</dbReference>
<evidence type="ECO:0000259" key="7">
    <source>
        <dbReference type="PROSITE" id="PS52019"/>
    </source>
</evidence>
<evidence type="ECO:0000313" key="8">
    <source>
        <dbReference type="EMBL" id="OXM47344.1"/>
    </source>
</evidence>
<dbReference type="InterPro" id="IPR013968">
    <property type="entry name" value="PKS_KR"/>
</dbReference>
<dbReference type="Gene3D" id="3.40.47.10">
    <property type="match status" value="2"/>
</dbReference>
<dbReference type="InterPro" id="IPR057326">
    <property type="entry name" value="KR_dom"/>
</dbReference>
<dbReference type="InterPro" id="IPR020841">
    <property type="entry name" value="PKS_Beta-ketoAc_synthase_dom"/>
</dbReference>
<feature type="region of interest" description="C-terminal hotdog fold" evidence="3">
    <location>
        <begin position="1385"/>
        <end position="1532"/>
    </location>
</feature>
<dbReference type="SMART" id="SM00825">
    <property type="entry name" value="PKS_KS"/>
    <property type="match status" value="1"/>
</dbReference>
<dbReference type="SUPFAM" id="SSF53901">
    <property type="entry name" value="Thiolase-like"/>
    <property type="match status" value="3"/>
</dbReference>
<dbReference type="InterPro" id="IPR014030">
    <property type="entry name" value="Ketoacyl_synth_N"/>
</dbReference>
<dbReference type="InterPro" id="IPR016039">
    <property type="entry name" value="Thiolase-like"/>
</dbReference>
<keyword evidence="1" id="KW-0596">Phosphopantetheine</keyword>